<protein>
    <submittedName>
        <fullName evidence="1">8511_t:CDS:1</fullName>
    </submittedName>
</protein>
<reference evidence="1" key="1">
    <citation type="submission" date="2021-06" db="EMBL/GenBank/DDBJ databases">
        <authorList>
            <person name="Kallberg Y."/>
            <person name="Tangrot J."/>
            <person name="Rosling A."/>
        </authorList>
    </citation>
    <scope>NUCLEOTIDE SEQUENCE</scope>
    <source>
        <strain evidence="1">MA461A</strain>
    </source>
</reference>
<dbReference type="EMBL" id="CAJVQC010001977">
    <property type="protein sequence ID" value="CAG8503638.1"/>
    <property type="molecule type" value="Genomic_DNA"/>
</dbReference>
<dbReference type="Proteomes" id="UP000789920">
    <property type="component" value="Unassembled WGS sequence"/>
</dbReference>
<name>A0ACA9L067_9GLOM</name>
<organism evidence="1 2">
    <name type="scientific">Racocetra persica</name>
    <dbReference type="NCBI Taxonomy" id="160502"/>
    <lineage>
        <taxon>Eukaryota</taxon>
        <taxon>Fungi</taxon>
        <taxon>Fungi incertae sedis</taxon>
        <taxon>Mucoromycota</taxon>
        <taxon>Glomeromycotina</taxon>
        <taxon>Glomeromycetes</taxon>
        <taxon>Diversisporales</taxon>
        <taxon>Gigasporaceae</taxon>
        <taxon>Racocetra</taxon>
    </lineage>
</organism>
<proteinExistence type="predicted"/>
<evidence type="ECO:0000313" key="2">
    <source>
        <dbReference type="Proteomes" id="UP000789920"/>
    </source>
</evidence>
<comment type="caution">
    <text evidence="1">The sequence shown here is derived from an EMBL/GenBank/DDBJ whole genome shotgun (WGS) entry which is preliminary data.</text>
</comment>
<sequence>MNSQYSIAHKSTPYEIVFRKPPHYDTNLANLFENNNYSHSPTEKSSPSLVSETDSQATIKSGLNNDAESPEIDPFYSEEMRQDNSDVNNNADEEINSRVNINFNSDTDKEMYSNMDEDEDEVNIQNNFIQDYSEARIISKEIVIIDDSDNDSGEDQRYAAQEKEKWRAYSDIDKSDHKV</sequence>
<gene>
    <name evidence="1" type="ORF">RPERSI_LOCUS1936</name>
</gene>
<keyword evidence="2" id="KW-1185">Reference proteome</keyword>
<evidence type="ECO:0000313" key="1">
    <source>
        <dbReference type="EMBL" id="CAG8503638.1"/>
    </source>
</evidence>
<accession>A0ACA9L067</accession>